<gene>
    <name evidence="5" type="ORF">TRUGW13939_06622</name>
</gene>
<dbReference type="InterPro" id="IPR054289">
    <property type="entry name" value="DUF7025"/>
</dbReference>
<evidence type="ECO:0000313" key="6">
    <source>
        <dbReference type="Proteomes" id="UP000509510"/>
    </source>
</evidence>
<dbReference type="KEGG" id="trg:TRUGW13939_06622"/>
<organism evidence="5 6">
    <name type="scientific">Talaromyces rugulosus</name>
    <name type="common">Penicillium rugulosum</name>
    <dbReference type="NCBI Taxonomy" id="121627"/>
    <lineage>
        <taxon>Eukaryota</taxon>
        <taxon>Fungi</taxon>
        <taxon>Dikarya</taxon>
        <taxon>Ascomycota</taxon>
        <taxon>Pezizomycotina</taxon>
        <taxon>Eurotiomycetes</taxon>
        <taxon>Eurotiomycetidae</taxon>
        <taxon>Eurotiales</taxon>
        <taxon>Trichocomaceae</taxon>
        <taxon>Talaromyces</taxon>
        <taxon>Talaromyces sect. Islandici</taxon>
    </lineage>
</organism>
<evidence type="ECO:0000259" key="4">
    <source>
        <dbReference type="Pfam" id="PF23232"/>
    </source>
</evidence>
<keyword evidence="6" id="KW-1185">Reference proteome</keyword>
<dbReference type="EMBL" id="CP055900">
    <property type="protein sequence ID" value="QKX59488.1"/>
    <property type="molecule type" value="Genomic_DNA"/>
</dbReference>
<feature type="domain" description="ATPase AAA-type core" evidence="2">
    <location>
        <begin position="640"/>
        <end position="756"/>
    </location>
</feature>
<dbReference type="AlphaFoldDB" id="A0A7H8R0K4"/>
<evidence type="ECO:0000259" key="3">
    <source>
        <dbReference type="Pfam" id="PF22942"/>
    </source>
</evidence>
<dbReference type="InterPro" id="IPR056599">
    <property type="entry name" value="AAA_lid_fung"/>
</dbReference>
<dbReference type="Pfam" id="PF22942">
    <property type="entry name" value="DUF7025"/>
    <property type="match status" value="1"/>
</dbReference>
<dbReference type="SUPFAM" id="SSF52540">
    <property type="entry name" value="P-loop containing nucleoside triphosphate hydrolases"/>
    <property type="match status" value="1"/>
</dbReference>
<dbReference type="Proteomes" id="UP000509510">
    <property type="component" value="Chromosome III"/>
</dbReference>
<accession>A0A7H8R0K4</accession>
<evidence type="ECO:0000313" key="5">
    <source>
        <dbReference type="EMBL" id="QKX59488.1"/>
    </source>
</evidence>
<feature type="domain" description="DUF7025" evidence="3">
    <location>
        <begin position="336"/>
        <end position="435"/>
    </location>
</feature>
<dbReference type="GO" id="GO:0016887">
    <property type="term" value="F:ATP hydrolysis activity"/>
    <property type="evidence" value="ECO:0007669"/>
    <property type="project" value="InterPro"/>
</dbReference>
<evidence type="ECO:0000259" key="2">
    <source>
        <dbReference type="Pfam" id="PF00004"/>
    </source>
</evidence>
<feature type="region of interest" description="Disordered" evidence="1">
    <location>
        <begin position="1"/>
        <end position="54"/>
    </location>
</feature>
<dbReference type="PANTHER" id="PTHR46411:SF4">
    <property type="entry name" value="AAA+ ATPASE DOMAIN-CONTAINING PROTEIN"/>
    <property type="match status" value="1"/>
</dbReference>
<feature type="region of interest" description="Disordered" evidence="1">
    <location>
        <begin position="127"/>
        <end position="155"/>
    </location>
</feature>
<dbReference type="RefSeq" id="XP_035345666.1">
    <property type="nucleotide sequence ID" value="XM_035489773.1"/>
</dbReference>
<dbReference type="GO" id="GO:0005524">
    <property type="term" value="F:ATP binding"/>
    <property type="evidence" value="ECO:0007669"/>
    <property type="project" value="InterPro"/>
</dbReference>
<dbReference type="GeneID" id="55994117"/>
<reference evidence="6" key="1">
    <citation type="submission" date="2020-06" db="EMBL/GenBank/DDBJ databases">
        <title>A chromosome-scale genome assembly of Talaromyces rugulosus W13939.</title>
        <authorList>
            <person name="Wang B."/>
            <person name="Guo L."/>
            <person name="Ye K."/>
            <person name="Wang L."/>
        </authorList>
    </citation>
    <scope>NUCLEOTIDE SEQUENCE [LARGE SCALE GENOMIC DNA]</scope>
    <source>
        <strain evidence="6">W13939</strain>
    </source>
</reference>
<dbReference type="InterPro" id="IPR003959">
    <property type="entry name" value="ATPase_AAA_core"/>
</dbReference>
<feature type="compositionally biased region" description="Polar residues" evidence="1">
    <location>
        <begin position="1"/>
        <end position="11"/>
    </location>
</feature>
<dbReference type="PANTHER" id="PTHR46411">
    <property type="entry name" value="FAMILY ATPASE, PUTATIVE-RELATED"/>
    <property type="match status" value="1"/>
</dbReference>
<protein>
    <submittedName>
        <fullName evidence="5">Uncharacterized protein</fullName>
    </submittedName>
</protein>
<dbReference type="OrthoDB" id="4225561at2759"/>
<dbReference type="Pfam" id="PF00004">
    <property type="entry name" value="AAA"/>
    <property type="match status" value="1"/>
</dbReference>
<evidence type="ECO:0000256" key="1">
    <source>
        <dbReference type="SAM" id="MobiDB-lite"/>
    </source>
</evidence>
<dbReference type="Pfam" id="PF23232">
    <property type="entry name" value="AAA_lid_13"/>
    <property type="match status" value="1"/>
</dbReference>
<name>A0A7H8R0K4_TALRU</name>
<proteinExistence type="predicted"/>
<dbReference type="Gene3D" id="3.40.50.300">
    <property type="entry name" value="P-loop containing nucleotide triphosphate hydrolases"/>
    <property type="match status" value="1"/>
</dbReference>
<feature type="compositionally biased region" description="Polar residues" evidence="1">
    <location>
        <begin position="135"/>
        <end position="147"/>
    </location>
</feature>
<feature type="domain" description="AAA+ ATPase lid" evidence="4">
    <location>
        <begin position="760"/>
        <end position="863"/>
    </location>
</feature>
<dbReference type="InterPro" id="IPR027417">
    <property type="entry name" value="P-loop_NTPase"/>
</dbReference>
<sequence>MHKTMSFGQSANEEKPDVMGILTLAPASVEDSKSTNSAKSDSEAVKNTPANDSVTCVDLENETKEPMGDIVEAEVEVVEVVQAKPEGDFKSAASLYCPRNGQSHGTLLDFGIGECPKCEQDLMEKNFDPYKSPESEVSSISDAASENQENDDDTSPTVKYALEYLDASGFPISTVPWSGPFDLSIARKDLKVKERIIFDVVTVLETSITVDGYEYNADGILGDPRIQVGVTSTKLTIHSMALLRAIASVVTYYPGEKFERDFLDLREPYPLIGHHLKELEAYQATYRNSDVDPIQAGVKNDNAAQPVCDKETFDHLGLLFEFLKTSNYTTHISEEQERHTRNLCTFRMLWLLFKPGQTVYMESAGQLYAYVIKSMEVDKRINSATPRRISQPYIIELWNLDFDGDYVARSASTVTIANFDGERQVTSLKIFPCEFIDRQDGGKTRRNLEDLGAKWYDYLRGHQLFYSGELMGPSKRQFHGRVYVDSTSYYSQYTDDVPYICDVDDMGDELAKCLCEECHGRRPHPLPGFRWADYDLLDPNVKLDLELPGALEGPRHRYLICSRVLFGFILKSRTWENLNVAYCTEPKINKRAIDSLVMPDARKDMIRALVQKYTDPSGEKSTKSWRADFIENKGEGQIFLLHGSPGVGKTFPECIAEYTGRALLSLTCGDIGTDEVEIEKQLSKWFGLAEKWGAVMLIDEADVYLERRQITDLKRNSMVSVFLRCIEYYRGILFLTTNRVGHFDDAFISRIHVVIRYDNLKEDARRRIWEQFFDKLTDERDDFIITRRAKSYVLEDEVVSKMEWNGREIRNAFQTAVTLAEYRFSQKPDKSRGDGPTLDQKDFEQVCNMNREFKEYLTRVHGADEEFRAFQAKARVGDGVANKLP</sequence>